<accession>A0A504YK41</accession>
<feature type="coiled-coil region" evidence="1">
    <location>
        <begin position="339"/>
        <end position="366"/>
    </location>
</feature>
<reference evidence="2 3" key="1">
    <citation type="submission" date="2019-04" db="EMBL/GenBank/DDBJ databases">
        <title>Annotation for the trematode Fasciola gigantica.</title>
        <authorList>
            <person name="Choi Y.-J."/>
        </authorList>
    </citation>
    <scope>NUCLEOTIDE SEQUENCE [LARGE SCALE GENOMIC DNA]</scope>
    <source>
        <strain evidence="2">Uganda_cow_1</strain>
    </source>
</reference>
<organism evidence="2 3">
    <name type="scientific">Fasciola gigantica</name>
    <name type="common">Giant liver fluke</name>
    <dbReference type="NCBI Taxonomy" id="46835"/>
    <lineage>
        <taxon>Eukaryota</taxon>
        <taxon>Metazoa</taxon>
        <taxon>Spiralia</taxon>
        <taxon>Lophotrochozoa</taxon>
        <taxon>Platyhelminthes</taxon>
        <taxon>Trematoda</taxon>
        <taxon>Digenea</taxon>
        <taxon>Plagiorchiida</taxon>
        <taxon>Echinostomata</taxon>
        <taxon>Echinostomatoidea</taxon>
        <taxon>Fasciolidae</taxon>
        <taxon>Fasciola</taxon>
    </lineage>
</organism>
<keyword evidence="3" id="KW-1185">Reference proteome</keyword>
<dbReference type="OrthoDB" id="10396775at2759"/>
<keyword evidence="1" id="KW-0175">Coiled coil</keyword>
<evidence type="ECO:0000256" key="1">
    <source>
        <dbReference type="SAM" id="Coils"/>
    </source>
</evidence>
<comment type="caution">
    <text evidence="2">The sequence shown here is derived from an EMBL/GenBank/DDBJ whole genome shotgun (WGS) entry which is preliminary data.</text>
</comment>
<sequence length="460" mass="52301">MGEKQACLEKLFSKRIPSLRNELKMQNTKTQSIWSQSLTYLRELDAQKATRLDESLSPVSDFICDQPIAHLCGLRSRYALAVGDYAHQVLSTPRSNELNHSSTILDRSSGSMLEYDISPIEEQSRYVELARLAECKRLTLSLETDVDAEKARLTSQIEWLGERLKDGKLNLKPNSVVNNRSSNSEVLVEVEQLRRHCYLFASELAHLDQAELEQMKIEQLLNRQQTYLQRLDKVVGCAVDENAWNRLFTDLVRLESDSFQKATELLENIERSAESFILISDTLSDRLTTARQTTSERELDQFRRSAVVEKFEQALTKVVRSIPLPTEMQRIRDSGPLTADRIRALLEQLQTRLTNTESSVRQTSAQIAKLIAHLRKQFNALETTFQLSESDTLTTHQLTEPHVDCVQSERLMASAIGLCSPDLLQSLSQGASQLDSLAREIRTLKLESDRVFAFDGNTIL</sequence>
<evidence type="ECO:0000313" key="3">
    <source>
        <dbReference type="Proteomes" id="UP000316759"/>
    </source>
</evidence>
<protein>
    <submittedName>
        <fullName evidence="2">Uncharacterized protein</fullName>
    </submittedName>
</protein>
<dbReference type="EMBL" id="SUNJ01007903">
    <property type="protein sequence ID" value="TPP61644.1"/>
    <property type="molecule type" value="Genomic_DNA"/>
</dbReference>
<name>A0A504YK41_FASGI</name>
<evidence type="ECO:0000313" key="2">
    <source>
        <dbReference type="EMBL" id="TPP61644.1"/>
    </source>
</evidence>
<dbReference type="AlphaFoldDB" id="A0A504YK41"/>
<gene>
    <name evidence="2" type="ORF">FGIG_03459</name>
</gene>
<proteinExistence type="predicted"/>
<dbReference type="Proteomes" id="UP000316759">
    <property type="component" value="Unassembled WGS sequence"/>
</dbReference>